<keyword evidence="2" id="KW-1185">Reference proteome</keyword>
<dbReference type="STRING" id="204669.Acid345_0498"/>
<protein>
    <recommendedName>
        <fullName evidence="3">DUF721 domain-containing protein</fullName>
    </recommendedName>
</protein>
<accession>Q1IUE7</accession>
<dbReference type="EnsemblBacteria" id="ABF39503">
    <property type="protein sequence ID" value="ABF39503"/>
    <property type="gene ID" value="Acid345_0498"/>
</dbReference>
<dbReference type="AlphaFoldDB" id="Q1IUE7"/>
<sequence length="119" mass="13493">MPPPEAPAFRCYNRFFARLEPVMEHVRQTLQQILVDAVRRAPAEDVPLLAWPLACGTAVSEKTRALAFENGELVVQVPDAAWRVQLLALAKEYLRHLSEITGGRVERLRFVLPGEMETR</sequence>
<dbReference type="InterPro" id="IPR007922">
    <property type="entry name" value="DciA-like"/>
</dbReference>
<dbReference type="Pfam" id="PF05258">
    <property type="entry name" value="DciA"/>
    <property type="match status" value="1"/>
</dbReference>
<dbReference type="HOGENOM" id="CLU_2058300_0_0_0"/>
<proteinExistence type="predicted"/>
<name>Q1IUE7_KORVE</name>
<reference evidence="1 2" key="1">
    <citation type="journal article" date="2009" name="Appl. Environ. Microbiol.">
        <title>Three genomes from the phylum Acidobacteria provide insight into the lifestyles of these microorganisms in soils.</title>
        <authorList>
            <person name="Ward N.L."/>
            <person name="Challacombe J.F."/>
            <person name="Janssen P.H."/>
            <person name="Henrissat B."/>
            <person name="Coutinho P.M."/>
            <person name="Wu M."/>
            <person name="Xie G."/>
            <person name="Haft D.H."/>
            <person name="Sait M."/>
            <person name="Badger J."/>
            <person name="Barabote R.D."/>
            <person name="Bradley B."/>
            <person name="Brettin T.S."/>
            <person name="Brinkac L.M."/>
            <person name="Bruce D."/>
            <person name="Creasy T."/>
            <person name="Daugherty S.C."/>
            <person name="Davidsen T.M."/>
            <person name="DeBoy R.T."/>
            <person name="Detter J.C."/>
            <person name="Dodson R.J."/>
            <person name="Durkin A.S."/>
            <person name="Ganapathy A."/>
            <person name="Gwinn-Giglio M."/>
            <person name="Han C.S."/>
            <person name="Khouri H."/>
            <person name="Kiss H."/>
            <person name="Kothari S.P."/>
            <person name="Madupu R."/>
            <person name="Nelson K.E."/>
            <person name="Nelson W.C."/>
            <person name="Paulsen I."/>
            <person name="Penn K."/>
            <person name="Ren Q."/>
            <person name="Rosovitz M.J."/>
            <person name="Selengut J.D."/>
            <person name="Shrivastava S."/>
            <person name="Sullivan S.A."/>
            <person name="Tapia R."/>
            <person name="Thompson L.S."/>
            <person name="Watkins K.L."/>
            <person name="Yang Q."/>
            <person name="Yu C."/>
            <person name="Zafar N."/>
            <person name="Zhou L."/>
            <person name="Kuske C.R."/>
        </authorList>
    </citation>
    <scope>NUCLEOTIDE SEQUENCE [LARGE SCALE GENOMIC DNA]</scope>
    <source>
        <strain evidence="1 2">Ellin345</strain>
    </source>
</reference>
<evidence type="ECO:0000313" key="1">
    <source>
        <dbReference type="EMBL" id="ABF39503.1"/>
    </source>
</evidence>
<dbReference type="eggNOG" id="COG5512">
    <property type="taxonomic scope" value="Bacteria"/>
</dbReference>
<evidence type="ECO:0000313" key="2">
    <source>
        <dbReference type="Proteomes" id="UP000002432"/>
    </source>
</evidence>
<gene>
    <name evidence="1" type="ordered locus">Acid345_0498</name>
</gene>
<evidence type="ECO:0008006" key="3">
    <source>
        <dbReference type="Google" id="ProtNLM"/>
    </source>
</evidence>
<organism evidence="1 2">
    <name type="scientific">Koribacter versatilis (strain Ellin345)</name>
    <dbReference type="NCBI Taxonomy" id="204669"/>
    <lineage>
        <taxon>Bacteria</taxon>
        <taxon>Pseudomonadati</taxon>
        <taxon>Acidobacteriota</taxon>
        <taxon>Terriglobia</taxon>
        <taxon>Terriglobales</taxon>
        <taxon>Candidatus Korobacteraceae</taxon>
        <taxon>Candidatus Korobacter</taxon>
    </lineage>
</organism>
<dbReference type="Proteomes" id="UP000002432">
    <property type="component" value="Chromosome"/>
</dbReference>
<dbReference type="EMBL" id="CP000360">
    <property type="protein sequence ID" value="ABF39503.1"/>
    <property type="molecule type" value="Genomic_DNA"/>
</dbReference>
<dbReference type="KEGG" id="aba:Acid345_0498"/>